<dbReference type="GeneID" id="87925007"/>
<gene>
    <name evidence="1" type="ORF">QC763_0003890</name>
</gene>
<sequence length="73" mass="8003">MGGSNGVPFKVWGCGSVVGRKQEPKLASINVSCCNGWAALLRYRGSITTCLKPFNPTYSHIRQSFFHVKGTKQ</sequence>
<name>A0ABR0HWG0_9PEZI</name>
<evidence type="ECO:0000313" key="1">
    <source>
        <dbReference type="EMBL" id="KAK4672440.1"/>
    </source>
</evidence>
<proteinExistence type="predicted"/>
<dbReference type="RefSeq" id="XP_062769762.1">
    <property type="nucleotide sequence ID" value="XM_062905087.1"/>
</dbReference>
<dbReference type="Proteomes" id="UP001326199">
    <property type="component" value="Unassembled WGS sequence"/>
</dbReference>
<evidence type="ECO:0000313" key="2">
    <source>
        <dbReference type="Proteomes" id="UP001326199"/>
    </source>
</evidence>
<keyword evidence="2" id="KW-1185">Reference proteome</keyword>
<reference evidence="1 2" key="1">
    <citation type="journal article" date="2023" name="bioRxiv">
        <title>High-quality genome assemblies of four members of thePodospora anserinaspecies complex.</title>
        <authorList>
            <person name="Ament-Velasquez S.L."/>
            <person name="Vogan A.A."/>
            <person name="Wallerman O."/>
            <person name="Hartmann F."/>
            <person name="Gautier V."/>
            <person name="Silar P."/>
            <person name="Giraud T."/>
            <person name="Johannesson H."/>
        </authorList>
    </citation>
    <scope>NUCLEOTIDE SEQUENCE [LARGE SCALE GENOMIC DNA]</scope>
    <source>
        <strain evidence="1 2">CBS 411.78</strain>
    </source>
</reference>
<comment type="caution">
    <text evidence="1">The sequence shown here is derived from an EMBL/GenBank/DDBJ whole genome shotgun (WGS) entry which is preliminary data.</text>
</comment>
<dbReference type="EMBL" id="JAFFHB010000001">
    <property type="protein sequence ID" value="KAK4672440.1"/>
    <property type="molecule type" value="Genomic_DNA"/>
</dbReference>
<accession>A0ABR0HWG0</accession>
<protein>
    <submittedName>
        <fullName evidence="1">Uncharacterized protein</fullName>
    </submittedName>
</protein>
<organism evidence="1 2">
    <name type="scientific">Podospora pseudopauciseta</name>
    <dbReference type="NCBI Taxonomy" id="2093780"/>
    <lineage>
        <taxon>Eukaryota</taxon>
        <taxon>Fungi</taxon>
        <taxon>Dikarya</taxon>
        <taxon>Ascomycota</taxon>
        <taxon>Pezizomycotina</taxon>
        <taxon>Sordariomycetes</taxon>
        <taxon>Sordariomycetidae</taxon>
        <taxon>Sordariales</taxon>
        <taxon>Podosporaceae</taxon>
        <taxon>Podospora</taxon>
    </lineage>
</organism>